<evidence type="ECO:0000256" key="1">
    <source>
        <dbReference type="ARBA" id="ARBA00023015"/>
    </source>
</evidence>
<dbReference type="EMBL" id="BAAAGS010000008">
    <property type="protein sequence ID" value="GAA0518664.1"/>
    <property type="molecule type" value="Genomic_DNA"/>
</dbReference>
<comment type="caution">
    <text evidence="6">The sequence shown here is derived from an EMBL/GenBank/DDBJ whole genome shotgun (WGS) entry which is preliminary data.</text>
</comment>
<proteinExistence type="predicted"/>
<evidence type="ECO:0000256" key="4">
    <source>
        <dbReference type="PROSITE-ProRule" id="PRU00335"/>
    </source>
</evidence>
<dbReference type="InterPro" id="IPR050109">
    <property type="entry name" value="HTH-type_TetR-like_transc_reg"/>
</dbReference>
<dbReference type="PRINTS" id="PR00455">
    <property type="entry name" value="HTHTETR"/>
</dbReference>
<dbReference type="PROSITE" id="PS50977">
    <property type="entry name" value="HTH_TETR_2"/>
    <property type="match status" value="1"/>
</dbReference>
<reference evidence="6 7" key="1">
    <citation type="journal article" date="2019" name="Int. J. Syst. Evol. Microbiol.">
        <title>The Global Catalogue of Microorganisms (GCM) 10K type strain sequencing project: providing services to taxonomists for standard genome sequencing and annotation.</title>
        <authorList>
            <consortium name="The Broad Institute Genomics Platform"/>
            <consortium name="The Broad Institute Genome Sequencing Center for Infectious Disease"/>
            <person name="Wu L."/>
            <person name="Ma J."/>
        </authorList>
    </citation>
    <scope>NUCLEOTIDE SEQUENCE [LARGE SCALE GENOMIC DNA]</scope>
    <source>
        <strain evidence="6 7">JCM 10303</strain>
    </source>
</reference>
<evidence type="ECO:0000313" key="7">
    <source>
        <dbReference type="Proteomes" id="UP001500729"/>
    </source>
</evidence>
<dbReference type="InterPro" id="IPR001647">
    <property type="entry name" value="HTH_TetR"/>
</dbReference>
<name>A0ABN1CGK2_SACER</name>
<protein>
    <submittedName>
        <fullName evidence="6">TetR/AcrR family transcriptional regulator</fullName>
    </submittedName>
</protein>
<feature type="DNA-binding region" description="H-T-H motif" evidence="4">
    <location>
        <begin position="33"/>
        <end position="52"/>
    </location>
</feature>
<sequence length="237" mass="25904">MARSQRTDLHQRADALLDAAAALLVGAGPRRIRIEDVAERTGVGKGTVYLHWPSREHLLVAVGAREAAAVLDAAIGSMRNDPTEVALHRYLRRHFLEAMRRPALGAIFIAGNTDLEVLAAHPARARLAASKRIAARDHLAALRAQRLLRPGLDLADVDYEVEAIAYGFFAAAPLLPDDPRFTVEHRADRLADVVRCSFEPARTPAPERYSVAAPQVIDALQRLADEFRRAAYGTAAD</sequence>
<evidence type="ECO:0000259" key="5">
    <source>
        <dbReference type="PROSITE" id="PS50977"/>
    </source>
</evidence>
<evidence type="ECO:0000313" key="6">
    <source>
        <dbReference type="EMBL" id="GAA0518664.1"/>
    </source>
</evidence>
<organism evidence="6 7">
    <name type="scientific">Saccharopolyspora erythraea</name>
    <name type="common">Streptomyces erythraeus</name>
    <dbReference type="NCBI Taxonomy" id="1836"/>
    <lineage>
        <taxon>Bacteria</taxon>
        <taxon>Bacillati</taxon>
        <taxon>Actinomycetota</taxon>
        <taxon>Actinomycetes</taxon>
        <taxon>Pseudonocardiales</taxon>
        <taxon>Pseudonocardiaceae</taxon>
        <taxon>Saccharopolyspora</taxon>
    </lineage>
</organism>
<dbReference type="SUPFAM" id="SSF46689">
    <property type="entry name" value="Homeodomain-like"/>
    <property type="match status" value="1"/>
</dbReference>
<keyword evidence="7" id="KW-1185">Reference proteome</keyword>
<dbReference type="PANTHER" id="PTHR30055">
    <property type="entry name" value="HTH-TYPE TRANSCRIPTIONAL REGULATOR RUTR"/>
    <property type="match status" value="1"/>
</dbReference>
<dbReference type="PANTHER" id="PTHR30055:SF234">
    <property type="entry name" value="HTH-TYPE TRANSCRIPTIONAL REGULATOR BETI"/>
    <property type="match status" value="1"/>
</dbReference>
<keyword evidence="1" id="KW-0805">Transcription regulation</keyword>
<keyword evidence="2 4" id="KW-0238">DNA-binding</keyword>
<keyword evidence="3" id="KW-0804">Transcription</keyword>
<dbReference type="Proteomes" id="UP001500729">
    <property type="component" value="Unassembled WGS sequence"/>
</dbReference>
<dbReference type="Pfam" id="PF00440">
    <property type="entry name" value="TetR_N"/>
    <property type="match status" value="1"/>
</dbReference>
<accession>A0ABN1CGK2</accession>
<gene>
    <name evidence="6" type="ORF">GCM10009533_17230</name>
</gene>
<evidence type="ECO:0000256" key="3">
    <source>
        <dbReference type="ARBA" id="ARBA00023163"/>
    </source>
</evidence>
<dbReference type="RefSeq" id="WP_009942623.1">
    <property type="nucleotide sequence ID" value="NZ_BAAAGS010000008.1"/>
</dbReference>
<dbReference type="InterPro" id="IPR009057">
    <property type="entry name" value="Homeodomain-like_sf"/>
</dbReference>
<dbReference type="Gene3D" id="1.10.357.10">
    <property type="entry name" value="Tetracycline Repressor, domain 2"/>
    <property type="match status" value="1"/>
</dbReference>
<feature type="domain" description="HTH tetR-type" evidence="5">
    <location>
        <begin position="10"/>
        <end position="70"/>
    </location>
</feature>
<evidence type="ECO:0000256" key="2">
    <source>
        <dbReference type="ARBA" id="ARBA00023125"/>
    </source>
</evidence>